<dbReference type="EMBL" id="RCYZ01000007">
    <property type="protein sequence ID" value="TPG63627.1"/>
    <property type="molecule type" value="Genomic_DNA"/>
</dbReference>
<evidence type="ECO:0000313" key="2">
    <source>
        <dbReference type="EMBL" id="TPG63627.1"/>
    </source>
</evidence>
<dbReference type="Pfam" id="PF14292">
    <property type="entry name" value="SusE"/>
    <property type="match status" value="1"/>
</dbReference>
<dbReference type="Gene3D" id="2.60.40.3620">
    <property type="match status" value="1"/>
</dbReference>
<evidence type="ECO:0000313" key="3">
    <source>
        <dbReference type="Proteomes" id="UP000317646"/>
    </source>
</evidence>
<accession>A0A502GMT3</accession>
<sequence>MNTSMKNWLTQAAGICTVAAVALTGCKKDEVQATITPTNAPTLAASTTAVVLAQANAASTAVTYTWTPVTGFTWTNTDAPYNPAITYQLQIDKKGGAFTAPATIDAGTSPTNVTVEALNTALTTLGIAPGTATPVDVRLNARYASNTPQASPVVPLTVTSYKACVAPNSDSWGVVGDAADGWPDATTNTDVPLTYNCDTKTYDITRAFKVGAFKIRLNKAWTVDYGSSSSTGGPLVKGGGNISIATAGTYTVKFDIANLKYTITK</sequence>
<reference evidence="2 3" key="1">
    <citation type="journal article" date="2019" name="Environ. Microbiol.">
        <title>Species interactions and distinct microbial communities in high Arctic permafrost affected cryosols are associated with the CH4 and CO2 gas fluxes.</title>
        <authorList>
            <person name="Altshuler I."/>
            <person name="Hamel J."/>
            <person name="Turney S."/>
            <person name="Magnuson E."/>
            <person name="Levesque R."/>
            <person name="Greer C."/>
            <person name="Whyte L.G."/>
        </authorList>
    </citation>
    <scope>NUCLEOTIDE SEQUENCE [LARGE SCALE GENOMIC DNA]</scope>
    <source>
        <strain evidence="2 3">S9.2P</strain>
    </source>
</reference>
<dbReference type="RefSeq" id="WP_140468490.1">
    <property type="nucleotide sequence ID" value="NZ_RCYZ01000007.1"/>
</dbReference>
<keyword evidence="3" id="KW-1185">Reference proteome</keyword>
<dbReference type="CDD" id="cd12956">
    <property type="entry name" value="CBM_SusE-F_like"/>
    <property type="match status" value="1"/>
</dbReference>
<dbReference type="OrthoDB" id="975117at2"/>
<dbReference type="PROSITE" id="PS51257">
    <property type="entry name" value="PROKAR_LIPOPROTEIN"/>
    <property type="match status" value="1"/>
</dbReference>
<gene>
    <name evidence="2" type="ORF">EAH73_16360</name>
</gene>
<dbReference type="InterPro" id="IPR025970">
    <property type="entry name" value="SusE"/>
</dbReference>
<proteinExistence type="predicted"/>
<dbReference type="GO" id="GO:2001070">
    <property type="term" value="F:starch binding"/>
    <property type="evidence" value="ECO:0007669"/>
    <property type="project" value="InterPro"/>
</dbReference>
<dbReference type="GO" id="GO:0019867">
    <property type="term" value="C:outer membrane"/>
    <property type="evidence" value="ECO:0007669"/>
    <property type="project" value="InterPro"/>
</dbReference>
<dbReference type="AlphaFoldDB" id="A0A502GMT3"/>
<organism evidence="2 3">
    <name type="scientific">Hymenobacter nivis</name>
    <dbReference type="NCBI Taxonomy" id="1850093"/>
    <lineage>
        <taxon>Bacteria</taxon>
        <taxon>Pseudomonadati</taxon>
        <taxon>Bacteroidota</taxon>
        <taxon>Cytophagia</taxon>
        <taxon>Cytophagales</taxon>
        <taxon>Hymenobacteraceae</taxon>
        <taxon>Hymenobacter</taxon>
    </lineage>
</organism>
<dbReference type="Proteomes" id="UP000317646">
    <property type="component" value="Unassembled WGS sequence"/>
</dbReference>
<protein>
    <submittedName>
        <fullName evidence="2">SusF/SusE family outer membrane protein</fullName>
    </submittedName>
</protein>
<feature type="domain" description="SusE outer membrane protein" evidence="1">
    <location>
        <begin position="28"/>
        <end position="140"/>
    </location>
</feature>
<comment type="caution">
    <text evidence="2">The sequence shown here is derived from an EMBL/GenBank/DDBJ whole genome shotgun (WGS) entry which is preliminary data.</text>
</comment>
<name>A0A502GMT3_9BACT</name>
<evidence type="ECO:0000259" key="1">
    <source>
        <dbReference type="Pfam" id="PF14292"/>
    </source>
</evidence>